<gene>
    <name evidence="1" type="ORF">GIX10_11500</name>
</gene>
<dbReference type="Proteomes" id="UP000473854">
    <property type="component" value="Unassembled WGS sequence"/>
</dbReference>
<dbReference type="AlphaFoldDB" id="A0A6L6GHQ2"/>
<evidence type="ECO:0000313" key="1">
    <source>
        <dbReference type="EMBL" id="MTD12035.1"/>
    </source>
</evidence>
<dbReference type="EMBL" id="WLYL01000045">
    <property type="protein sequence ID" value="MTD12035.1"/>
    <property type="molecule type" value="Genomic_DNA"/>
</dbReference>
<evidence type="ECO:0000313" key="2">
    <source>
        <dbReference type="Proteomes" id="UP000473854"/>
    </source>
</evidence>
<comment type="caution">
    <text evidence="1">The sequence shown here is derived from an EMBL/GenBank/DDBJ whole genome shotgun (WGS) entry which is preliminary data.</text>
</comment>
<dbReference type="RefSeq" id="WP_154773584.1">
    <property type="nucleotide sequence ID" value="NZ_JAXHPQ010000051.1"/>
</dbReference>
<name>A0A6L6GHQ2_9GAMM</name>
<sequence>MSLFKNKYEDIIDLSIDEELQNFKNKASTYLINQSNPEDFKFLRHTLLQPFDQIFKPFIKDLTFSIMINEDFNRPFTFRKLEKILCRFSSKNYTQGIMQVSSPIPLSDKESIKLAIHRILEDAYNCFLKEDVYLSEALLLIHIGRNYNPCDDYISAVEDIYHIVKCGQSRELQIFINDHTLIGLDESFNLE</sequence>
<protein>
    <submittedName>
        <fullName evidence="1">Uncharacterized protein</fullName>
    </submittedName>
</protein>
<organism evidence="1 2">
    <name type="scientific">Acinetobacter faecalis</name>
    <dbReference type="NCBI Taxonomy" id="2665161"/>
    <lineage>
        <taxon>Bacteria</taxon>
        <taxon>Pseudomonadati</taxon>
        <taxon>Pseudomonadota</taxon>
        <taxon>Gammaproteobacteria</taxon>
        <taxon>Moraxellales</taxon>
        <taxon>Moraxellaceae</taxon>
        <taxon>Acinetobacter</taxon>
    </lineage>
</organism>
<proteinExistence type="predicted"/>
<accession>A0A6L6GHQ2</accession>
<reference evidence="1 2" key="1">
    <citation type="submission" date="2019-11" db="EMBL/GenBank/DDBJ databases">
        <authorList>
            <person name="An D."/>
        </authorList>
    </citation>
    <scope>NUCLEOTIDE SEQUENCE [LARGE SCALE GENOMIC DNA]</scope>
    <source>
        <strain evidence="1 2">YIM 103518</strain>
    </source>
</reference>